<comment type="caution">
    <text evidence="2">The sequence shown here is derived from an EMBL/GenBank/DDBJ whole genome shotgun (WGS) entry which is preliminary data.</text>
</comment>
<keyword evidence="2" id="KW-0723">Serine/threonine-protein kinase</keyword>
<accession>A0ABU9XGK3</accession>
<organism evidence="2 3">
    <name type="scientific">Ornithinibacillus xuwenensis</name>
    <dbReference type="NCBI Taxonomy" id="3144668"/>
    <lineage>
        <taxon>Bacteria</taxon>
        <taxon>Bacillati</taxon>
        <taxon>Bacillota</taxon>
        <taxon>Bacilli</taxon>
        <taxon>Bacillales</taxon>
        <taxon>Bacillaceae</taxon>
        <taxon>Ornithinibacillus</taxon>
    </lineage>
</organism>
<keyword evidence="2" id="KW-0808">Transferase</keyword>
<dbReference type="EMBL" id="JBDIML010000003">
    <property type="protein sequence ID" value="MEN2767409.1"/>
    <property type="molecule type" value="Genomic_DNA"/>
</dbReference>
<evidence type="ECO:0000313" key="2">
    <source>
        <dbReference type="EMBL" id="MEN2767409.1"/>
    </source>
</evidence>
<dbReference type="Proteomes" id="UP001444625">
    <property type="component" value="Unassembled WGS sequence"/>
</dbReference>
<name>A0ABU9XGK3_9BACI</name>
<dbReference type="Gene3D" id="1.10.510.10">
    <property type="entry name" value="Transferase(Phosphotransferase) domain 1"/>
    <property type="match status" value="1"/>
</dbReference>
<dbReference type="InterPro" id="IPR011009">
    <property type="entry name" value="Kinase-like_dom_sf"/>
</dbReference>
<feature type="domain" description="Protein kinase" evidence="1">
    <location>
        <begin position="15"/>
        <end position="293"/>
    </location>
</feature>
<dbReference type="GO" id="GO:0004674">
    <property type="term" value="F:protein serine/threonine kinase activity"/>
    <property type="evidence" value="ECO:0007669"/>
    <property type="project" value="UniProtKB-KW"/>
</dbReference>
<keyword evidence="2" id="KW-0418">Kinase</keyword>
<gene>
    <name evidence="2" type="ORF">ABC228_09425</name>
</gene>
<dbReference type="InterPro" id="IPR000719">
    <property type="entry name" value="Prot_kinase_dom"/>
</dbReference>
<dbReference type="PROSITE" id="PS50011">
    <property type="entry name" value="PROTEIN_KINASE_DOM"/>
    <property type="match status" value="1"/>
</dbReference>
<dbReference type="RefSeq" id="WP_345824885.1">
    <property type="nucleotide sequence ID" value="NZ_JBDIML010000003.1"/>
</dbReference>
<dbReference type="SUPFAM" id="SSF56112">
    <property type="entry name" value="Protein kinase-like (PK-like)"/>
    <property type="match status" value="1"/>
</dbReference>
<evidence type="ECO:0000259" key="1">
    <source>
        <dbReference type="PROSITE" id="PS50011"/>
    </source>
</evidence>
<proteinExistence type="predicted"/>
<sequence>MNKRYSLNQISFQLKEDHNFEWISHYGKVFCVYDQQDSGNISFGIEKNGVKRFLKYAGAKTINGSVEPDIAIANLRRSISLYEDLRHPYLVNLIDHFELESGYALLFEWFEGESLHNHWVYPPPHKYNHPDSPFFRFKQLPVEKRIQSLNHIFEFHVQMERKSYVAVDFYDGSILYDFIRNDTRVCDIDLYQRKPFQNPMGRLWGSSRFMSPEEFELGAVIDEKTNVFNMGAIAFGLLGGELDRSLTKWDAGEVLYDIVKKAVEVGRDNRYASVEEFYSRWKAALNSTYGEAL</sequence>
<protein>
    <submittedName>
        <fullName evidence="2">Serine/threonine protein kinase</fullName>
    </submittedName>
</protein>
<reference evidence="2 3" key="1">
    <citation type="submission" date="2024-05" db="EMBL/GenBank/DDBJ databases">
        <authorList>
            <person name="Haq I."/>
            <person name="Ullah Z."/>
            <person name="Ahmad R."/>
            <person name="Li M."/>
            <person name="Tong Y."/>
        </authorList>
    </citation>
    <scope>NUCLEOTIDE SEQUENCE [LARGE SCALE GENOMIC DNA]</scope>
    <source>
        <strain evidence="2 3">16A2E</strain>
    </source>
</reference>
<evidence type="ECO:0000313" key="3">
    <source>
        <dbReference type="Proteomes" id="UP001444625"/>
    </source>
</evidence>
<keyword evidence="3" id="KW-1185">Reference proteome</keyword>